<dbReference type="GO" id="GO:0008168">
    <property type="term" value="F:methyltransferase activity"/>
    <property type="evidence" value="ECO:0007669"/>
    <property type="project" value="UniProtKB-KW"/>
</dbReference>
<sequence>MTTGAIIIPVDQIMQDATNFTEQEFTEVAPTAELPKESNVLDSAPQIIHNLGENILKWTIPEELSVVESSPSLMPLAQRLFLWSFVYGIGPKRYLEIGTDAGGSAMIVKSAIYALGLDDFRGVCIDPEFKLAQTTRDYLGEKFTYIEQKNSPEAIIEAAQIAGPFDFILVDGDHTYDHALIDIMLAIPYLSRGGYILVDDAAHSQVRDAISYVIENCRLIDCGLICRHTISYEVLVPSGVWQGENMRAAGLYLLRKPL</sequence>
<dbReference type="Pfam" id="PF13578">
    <property type="entry name" value="Methyltransf_24"/>
    <property type="match status" value="1"/>
</dbReference>
<dbReference type="SUPFAM" id="SSF53335">
    <property type="entry name" value="S-adenosyl-L-methionine-dependent methyltransferases"/>
    <property type="match status" value="1"/>
</dbReference>
<keyword evidence="2" id="KW-1185">Reference proteome</keyword>
<dbReference type="Proteomes" id="UP000660380">
    <property type="component" value="Unassembled WGS sequence"/>
</dbReference>
<evidence type="ECO:0000313" key="1">
    <source>
        <dbReference type="EMBL" id="MBD2603574.1"/>
    </source>
</evidence>
<proteinExistence type="predicted"/>
<accession>A0ABR8GJL3</accession>
<dbReference type="EMBL" id="JACJTA010000004">
    <property type="protein sequence ID" value="MBD2603574.1"/>
    <property type="molecule type" value="Genomic_DNA"/>
</dbReference>
<organism evidence="1 2">
    <name type="scientific">Scytonema hofmannii FACHB-248</name>
    <dbReference type="NCBI Taxonomy" id="1842502"/>
    <lineage>
        <taxon>Bacteria</taxon>
        <taxon>Bacillati</taxon>
        <taxon>Cyanobacteriota</taxon>
        <taxon>Cyanophyceae</taxon>
        <taxon>Nostocales</taxon>
        <taxon>Scytonemataceae</taxon>
        <taxon>Scytonema</taxon>
    </lineage>
</organism>
<gene>
    <name evidence="1" type="ORF">H6G81_03275</name>
</gene>
<dbReference type="RefSeq" id="WP_029637423.1">
    <property type="nucleotide sequence ID" value="NZ_JACJTA010000004.1"/>
</dbReference>
<dbReference type="Gene3D" id="3.40.50.150">
    <property type="entry name" value="Vaccinia Virus protein VP39"/>
    <property type="match status" value="1"/>
</dbReference>
<protein>
    <submittedName>
        <fullName evidence="1">Class I SAM-dependent methyltransferase</fullName>
    </submittedName>
</protein>
<name>A0ABR8GJL3_9CYAN</name>
<comment type="caution">
    <text evidence="1">The sequence shown here is derived from an EMBL/GenBank/DDBJ whole genome shotgun (WGS) entry which is preliminary data.</text>
</comment>
<dbReference type="GO" id="GO:0032259">
    <property type="term" value="P:methylation"/>
    <property type="evidence" value="ECO:0007669"/>
    <property type="project" value="UniProtKB-KW"/>
</dbReference>
<keyword evidence="1" id="KW-0808">Transferase</keyword>
<keyword evidence="1" id="KW-0489">Methyltransferase</keyword>
<reference evidence="1 2" key="1">
    <citation type="journal article" date="2020" name="ISME J.">
        <title>Comparative genomics reveals insights into cyanobacterial evolution and habitat adaptation.</title>
        <authorList>
            <person name="Chen M.Y."/>
            <person name="Teng W.K."/>
            <person name="Zhao L."/>
            <person name="Hu C.X."/>
            <person name="Zhou Y.K."/>
            <person name="Han B.P."/>
            <person name="Song L.R."/>
            <person name="Shu W.S."/>
        </authorList>
    </citation>
    <scope>NUCLEOTIDE SEQUENCE [LARGE SCALE GENOMIC DNA]</scope>
    <source>
        <strain evidence="1 2">FACHB-248</strain>
    </source>
</reference>
<dbReference type="InterPro" id="IPR029063">
    <property type="entry name" value="SAM-dependent_MTases_sf"/>
</dbReference>
<evidence type="ECO:0000313" key="2">
    <source>
        <dbReference type="Proteomes" id="UP000660380"/>
    </source>
</evidence>